<dbReference type="STRING" id="4533.J3M1T7"/>
<dbReference type="GO" id="GO:0003676">
    <property type="term" value="F:nucleic acid binding"/>
    <property type="evidence" value="ECO:0007669"/>
    <property type="project" value="InterPro"/>
</dbReference>
<dbReference type="GO" id="GO:0006353">
    <property type="term" value="P:DNA-templated transcription termination"/>
    <property type="evidence" value="ECO:0007669"/>
    <property type="project" value="UniProtKB-KW"/>
</dbReference>
<proteinExistence type="inferred from homology"/>
<reference evidence="4" key="2">
    <citation type="submission" date="2013-04" db="UniProtKB">
        <authorList>
            <consortium name="EnsemblPlants"/>
        </authorList>
    </citation>
    <scope>IDENTIFICATION</scope>
</reference>
<dbReference type="eggNOG" id="KOG1267">
    <property type="taxonomic scope" value="Eukaryota"/>
</dbReference>
<accession>J3M1T7</accession>
<dbReference type="InterPro" id="IPR038538">
    <property type="entry name" value="MTERF_sf"/>
</dbReference>
<dbReference type="EnsemblPlants" id="OB04G33620.1">
    <property type="protein sequence ID" value="OB04G33620.1"/>
    <property type="gene ID" value="OB04G33620"/>
</dbReference>
<keyword evidence="5" id="KW-1185">Reference proteome</keyword>
<dbReference type="InterPro" id="IPR003690">
    <property type="entry name" value="MTERF"/>
</dbReference>
<dbReference type="PANTHER" id="PTHR13068">
    <property type="entry name" value="CGI-12 PROTEIN-RELATED"/>
    <property type="match status" value="1"/>
</dbReference>
<dbReference type="AlphaFoldDB" id="J3M1T7"/>
<dbReference type="PANTHER" id="PTHR13068:SF242">
    <property type="entry name" value="OS04G0637500 PROTEIN"/>
    <property type="match status" value="1"/>
</dbReference>
<name>J3M1T7_ORYBR</name>
<keyword evidence="3" id="KW-0809">Transit peptide</keyword>
<sequence>MVQYLVSNCGLKPAAAAKAAPLFANLDSTSRPDAVLAFLRSQGLTRRQVRRIVSRKPELLLRDVDATLEPKFRAIRALGLGRADAARLFALYPPALTFGVQTKLLPRVLFWLDYLGSAKLLIKWLAKTWLLQYGVDIFFRNLSTLRSIGIPESRILATSEAKLQKLLDRVEGLRVPPSSGMFMWVLYTLHNVSESAFRAKKAAVMSAAGCTEEEFAAMCRRAPCFMFAPAELLRQKVEFLLGKAECDARYIVNNPVLLTFSLSKRMVPRHRVIETLRSRGVDIGTKANLRGIMRSTEAMFVDRYIVRYQEQVPELHELYPPRQVNGKEELAVKAR</sequence>
<keyword evidence="2" id="KW-0804">Transcription</keyword>
<evidence type="ECO:0000256" key="1">
    <source>
        <dbReference type="ARBA" id="ARBA00007692"/>
    </source>
</evidence>
<protein>
    <submittedName>
        <fullName evidence="4">Uncharacterized protein</fullName>
    </submittedName>
</protein>
<keyword evidence="2" id="KW-0806">Transcription termination</keyword>
<comment type="similarity">
    <text evidence="1">Belongs to the mTERF family.</text>
</comment>
<dbReference type="OMA" id="RSTEAMF"/>
<dbReference type="Gene3D" id="1.25.70.10">
    <property type="entry name" value="Transcription termination factor 3, mitochondrial"/>
    <property type="match status" value="1"/>
</dbReference>
<dbReference type="HOGENOM" id="CLU_034145_1_3_1"/>
<reference evidence="4" key="1">
    <citation type="journal article" date="2013" name="Nat. Commun.">
        <title>Whole-genome sequencing of Oryza brachyantha reveals mechanisms underlying Oryza genome evolution.</title>
        <authorList>
            <person name="Chen J."/>
            <person name="Huang Q."/>
            <person name="Gao D."/>
            <person name="Wang J."/>
            <person name="Lang Y."/>
            <person name="Liu T."/>
            <person name="Li B."/>
            <person name="Bai Z."/>
            <person name="Luis Goicoechea J."/>
            <person name="Liang C."/>
            <person name="Chen C."/>
            <person name="Zhang W."/>
            <person name="Sun S."/>
            <person name="Liao Y."/>
            <person name="Zhang X."/>
            <person name="Yang L."/>
            <person name="Song C."/>
            <person name="Wang M."/>
            <person name="Shi J."/>
            <person name="Liu G."/>
            <person name="Liu J."/>
            <person name="Zhou H."/>
            <person name="Zhou W."/>
            <person name="Yu Q."/>
            <person name="An N."/>
            <person name="Chen Y."/>
            <person name="Cai Q."/>
            <person name="Wang B."/>
            <person name="Liu B."/>
            <person name="Min J."/>
            <person name="Huang Y."/>
            <person name="Wu H."/>
            <person name="Li Z."/>
            <person name="Zhang Y."/>
            <person name="Yin Y."/>
            <person name="Song W."/>
            <person name="Jiang J."/>
            <person name="Jackson S.A."/>
            <person name="Wing R.A."/>
            <person name="Wang J."/>
            <person name="Chen M."/>
        </authorList>
    </citation>
    <scope>NUCLEOTIDE SEQUENCE [LARGE SCALE GENOMIC DNA]</scope>
    <source>
        <strain evidence="4">cv. IRGC 101232</strain>
    </source>
</reference>
<dbReference type="Pfam" id="PF02536">
    <property type="entry name" value="mTERF"/>
    <property type="match status" value="1"/>
</dbReference>
<dbReference type="Gramene" id="OB04G33620.1">
    <property type="protein sequence ID" value="OB04G33620.1"/>
    <property type="gene ID" value="OB04G33620"/>
</dbReference>
<dbReference type="Proteomes" id="UP000006038">
    <property type="component" value="Chromosome 4"/>
</dbReference>
<dbReference type="SMART" id="SM00733">
    <property type="entry name" value="Mterf"/>
    <property type="match status" value="4"/>
</dbReference>
<keyword evidence="2" id="KW-0805">Transcription regulation</keyword>
<evidence type="ECO:0000256" key="2">
    <source>
        <dbReference type="ARBA" id="ARBA00022472"/>
    </source>
</evidence>
<evidence type="ECO:0000256" key="3">
    <source>
        <dbReference type="ARBA" id="ARBA00022946"/>
    </source>
</evidence>
<organism evidence="4">
    <name type="scientific">Oryza brachyantha</name>
    <name type="common">malo sina</name>
    <dbReference type="NCBI Taxonomy" id="4533"/>
    <lineage>
        <taxon>Eukaryota</taxon>
        <taxon>Viridiplantae</taxon>
        <taxon>Streptophyta</taxon>
        <taxon>Embryophyta</taxon>
        <taxon>Tracheophyta</taxon>
        <taxon>Spermatophyta</taxon>
        <taxon>Magnoliopsida</taxon>
        <taxon>Liliopsida</taxon>
        <taxon>Poales</taxon>
        <taxon>Poaceae</taxon>
        <taxon>BOP clade</taxon>
        <taxon>Oryzoideae</taxon>
        <taxon>Oryzeae</taxon>
        <taxon>Oryzinae</taxon>
        <taxon>Oryza</taxon>
    </lineage>
</organism>
<evidence type="ECO:0000313" key="5">
    <source>
        <dbReference type="Proteomes" id="UP000006038"/>
    </source>
</evidence>
<evidence type="ECO:0000313" key="4">
    <source>
        <dbReference type="EnsemblPlants" id="OB04G33620.1"/>
    </source>
</evidence>